<reference evidence="2" key="1">
    <citation type="submission" date="2022-01" db="EMBL/GenBank/DDBJ databases">
        <authorList>
            <person name="King R."/>
        </authorList>
    </citation>
    <scope>NUCLEOTIDE SEQUENCE</scope>
</reference>
<dbReference type="SUPFAM" id="SSF46938">
    <property type="entry name" value="CRAL/TRIO N-terminal domain"/>
    <property type="match status" value="1"/>
</dbReference>
<sequence length="233" mass="26795">MPFPFAVDKKSKLSLLKGLDKTEEHLEECVECIKTWFESQPHLPELPCKNMIEFFIFTTRFDIKSAQEKLDNYYTLRSSLTKVFQYANPSSHAMKAAVDCAYLVPLPNLVNDKNGVIVIRELPHVPSGFDGNWWLGAVMNIFEVRMQEGAHTTGNILLYDHQHLCMKHVFHVTPTFIMNLIKLSEQVLDNNIIEWHFINSPPIIEVILKVCKAFMKPDLYSRVSESYFGTVAS</sequence>
<dbReference type="Pfam" id="PF00650">
    <property type="entry name" value="CRAL_TRIO"/>
    <property type="match status" value="1"/>
</dbReference>
<dbReference type="InterPro" id="IPR001251">
    <property type="entry name" value="CRAL-TRIO_dom"/>
</dbReference>
<evidence type="ECO:0000259" key="1">
    <source>
        <dbReference type="Pfam" id="PF00650"/>
    </source>
</evidence>
<gene>
    <name evidence="2" type="ORF">DIABBA_LOCUS2829</name>
</gene>
<dbReference type="Proteomes" id="UP001153709">
    <property type="component" value="Chromosome 2"/>
</dbReference>
<dbReference type="GO" id="GO:0016020">
    <property type="term" value="C:membrane"/>
    <property type="evidence" value="ECO:0007669"/>
    <property type="project" value="TreeGrafter"/>
</dbReference>
<name>A0A9N9SVS3_DIABA</name>
<dbReference type="SUPFAM" id="SSF52087">
    <property type="entry name" value="CRAL/TRIO domain"/>
    <property type="match status" value="1"/>
</dbReference>
<dbReference type="EMBL" id="OU898277">
    <property type="protein sequence ID" value="CAG9828951.1"/>
    <property type="molecule type" value="Genomic_DNA"/>
</dbReference>
<dbReference type="PANTHER" id="PTHR10174:SF222">
    <property type="entry name" value="GH10083P-RELATED"/>
    <property type="match status" value="1"/>
</dbReference>
<accession>A0A9N9SVS3</accession>
<dbReference type="AlphaFoldDB" id="A0A9N9SVS3"/>
<dbReference type="OrthoDB" id="6682367at2759"/>
<protein>
    <recommendedName>
        <fullName evidence="1">CRAL-TRIO domain-containing protein</fullName>
    </recommendedName>
</protein>
<dbReference type="InterPro" id="IPR036865">
    <property type="entry name" value="CRAL-TRIO_dom_sf"/>
</dbReference>
<keyword evidence="3" id="KW-1185">Reference proteome</keyword>
<dbReference type="PANTHER" id="PTHR10174">
    <property type="entry name" value="ALPHA-TOCOPHEROL TRANSFER PROTEIN-RELATED"/>
    <property type="match status" value="1"/>
</dbReference>
<dbReference type="GO" id="GO:1902936">
    <property type="term" value="F:phosphatidylinositol bisphosphate binding"/>
    <property type="evidence" value="ECO:0007669"/>
    <property type="project" value="TreeGrafter"/>
</dbReference>
<dbReference type="InterPro" id="IPR036273">
    <property type="entry name" value="CRAL/TRIO_N_dom_sf"/>
</dbReference>
<evidence type="ECO:0000313" key="2">
    <source>
        <dbReference type="EMBL" id="CAG9828951.1"/>
    </source>
</evidence>
<evidence type="ECO:0000313" key="3">
    <source>
        <dbReference type="Proteomes" id="UP001153709"/>
    </source>
</evidence>
<proteinExistence type="predicted"/>
<dbReference type="Gene3D" id="3.40.525.10">
    <property type="entry name" value="CRAL-TRIO lipid binding domain"/>
    <property type="match status" value="1"/>
</dbReference>
<feature type="domain" description="CRAL-TRIO" evidence="1">
    <location>
        <begin position="145"/>
        <end position="223"/>
    </location>
</feature>
<organism evidence="2 3">
    <name type="scientific">Diabrotica balteata</name>
    <name type="common">Banded cucumber beetle</name>
    <dbReference type="NCBI Taxonomy" id="107213"/>
    <lineage>
        <taxon>Eukaryota</taxon>
        <taxon>Metazoa</taxon>
        <taxon>Ecdysozoa</taxon>
        <taxon>Arthropoda</taxon>
        <taxon>Hexapoda</taxon>
        <taxon>Insecta</taxon>
        <taxon>Pterygota</taxon>
        <taxon>Neoptera</taxon>
        <taxon>Endopterygota</taxon>
        <taxon>Coleoptera</taxon>
        <taxon>Polyphaga</taxon>
        <taxon>Cucujiformia</taxon>
        <taxon>Chrysomeloidea</taxon>
        <taxon>Chrysomelidae</taxon>
        <taxon>Galerucinae</taxon>
        <taxon>Diabroticina</taxon>
        <taxon>Diabroticites</taxon>
        <taxon>Diabrotica</taxon>
    </lineage>
</organism>